<dbReference type="AlphaFoldDB" id="A0A4Q6XFR6"/>
<dbReference type="EMBL" id="SGIT01000004">
    <property type="protein sequence ID" value="RZF58303.1"/>
    <property type="molecule type" value="Genomic_DNA"/>
</dbReference>
<comment type="caution">
    <text evidence="9">The sequence shown here is derived from an EMBL/GenBank/DDBJ whole genome shotgun (WGS) entry which is preliminary data.</text>
</comment>
<evidence type="ECO:0000313" key="9">
    <source>
        <dbReference type="EMBL" id="RZF58303.1"/>
    </source>
</evidence>
<keyword evidence="3 6" id="KW-0732">Signal</keyword>
<comment type="subcellular location">
    <subcellularLocation>
        <location evidence="1">Cell outer membrane</location>
    </subcellularLocation>
</comment>
<dbReference type="Proteomes" id="UP000292855">
    <property type="component" value="Unassembled WGS sequence"/>
</dbReference>
<evidence type="ECO:0000256" key="4">
    <source>
        <dbReference type="ARBA" id="ARBA00023136"/>
    </source>
</evidence>
<dbReference type="InterPro" id="IPR012944">
    <property type="entry name" value="SusD_RagB_dom"/>
</dbReference>
<dbReference type="GO" id="GO:0009279">
    <property type="term" value="C:cell outer membrane"/>
    <property type="evidence" value="ECO:0007669"/>
    <property type="project" value="UniProtKB-SubCell"/>
</dbReference>
<accession>A0A4Q6XFR6</accession>
<proteinExistence type="inferred from homology"/>
<keyword evidence="4" id="KW-0472">Membrane</keyword>
<evidence type="ECO:0000259" key="8">
    <source>
        <dbReference type="Pfam" id="PF14322"/>
    </source>
</evidence>
<dbReference type="PROSITE" id="PS00018">
    <property type="entry name" value="EF_HAND_1"/>
    <property type="match status" value="1"/>
</dbReference>
<keyword evidence="5" id="KW-0998">Cell outer membrane</keyword>
<dbReference type="Pfam" id="PF14322">
    <property type="entry name" value="SusD-like_3"/>
    <property type="match status" value="1"/>
</dbReference>
<evidence type="ECO:0000256" key="6">
    <source>
        <dbReference type="SAM" id="SignalP"/>
    </source>
</evidence>
<evidence type="ECO:0000256" key="5">
    <source>
        <dbReference type="ARBA" id="ARBA00023237"/>
    </source>
</evidence>
<feature type="domain" description="SusD-like N-terminal" evidence="8">
    <location>
        <begin position="86"/>
        <end position="228"/>
    </location>
</feature>
<organism evidence="9 10">
    <name type="scientific">Sphingobacterium corticibacterium</name>
    <dbReference type="NCBI Taxonomy" id="2484746"/>
    <lineage>
        <taxon>Bacteria</taxon>
        <taxon>Pseudomonadati</taxon>
        <taxon>Bacteroidota</taxon>
        <taxon>Sphingobacteriia</taxon>
        <taxon>Sphingobacteriales</taxon>
        <taxon>Sphingobacteriaceae</taxon>
        <taxon>Sphingobacterium</taxon>
    </lineage>
</organism>
<dbReference type="InterPro" id="IPR018247">
    <property type="entry name" value="EF_Hand_1_Ca_BS"/>
</dbReference>
<evidence type="ECO:0000256" key="3">
    <source>
        <dbReference type="ARBA" id="ARBA00022729"/>
    </source>
</evidence>
<keyword evidence="10" id="KW-1185">Reference proteome</keyword>
<dbReference type="InterPro" id="IPR011990">
    <property type="entry name" value="TPR-like_helical_dom_sf"/>
</dbReference>
<feature type="chain" id="PRO_5020614728" evidence="6">
    <location>
        <begin position="22"/>
        <end position="486"/>
    </location>
</feature>
<name>A0A4Q6XFR6_9SPHI</name>
<dbReference type="SUPFAM" id="SSF48452">
    <property type="entry name" value="TPR-like"/>
    <property type="match status" value="1"/>
</dbReference>
<evidence type="ECO:0000256" key="1">
    <source>
        <dbReference type="ARBA" id="ARBA00004442"/>
    </source>
</evidence>
<dbReference type="Pfam" id="PF07980">
    <property type="entry name" value="SusD_RagB"/>
    <property type="match status" value="1"/>
</dbReference>
<evidence type="ECO:0000313" key="10">
    <source>
        <dbReference type="Proteomes" id="UP000292855"/>
    </source>
</evidence>
<dbReference type="RefSeq" id="WP_130142853.1">
    <property type="nucleotide sequence ID" value="NZ_SGIT01000004.1"/>
</dbReference>
<feature type="domain" description="RagB/SusD" evidence="7">
    <location>
        <begin position="367"/>
        <end position="486"/>
    </location>
</feature>
<reference evidence="9 10" key="1">
    <citation type="submission" date="2019-02" db="EMBL/GenBank/DDBJ databases">
        <authorList>
            <person name="Li Y."/>
        </authorList>
    </citation>
    <scope>NUCLEOTIDE SEQUENCE [LARGE SCALE GENOMIC DNA]</scope>
    <source>
        <strain evidence="9 10">30C10-4-7</strain>
    </source>
</reference>
<sequence>MKKTINNIIIGLLVVSVCLSACNSDKLELYPETNLTDGNFYTSEADLTAATNDIYRQLSRLFDAGGIPDLYGELFSDNVYIRTTTGANNFAEQISEHNIRTDNGFVETAWNTAYNALYIINNVLDRLNNTTITFADPNLKTRLEAEALVARAIVYYYLTQAFGDVPFPLTVVTPEESYDYLRVDRSVIYERLIADLLQAKEQLPGSYTGNNVGRITSYATAAVLAKVYIADDNIPAAITQLGEIIQSGQFSLDANGDGQINVADYAHLFRSSTKNSKESILEVQYLAGQNNVNSNHQTEYSPWDFAFHLPGIGTTFRGTGLNTPSADLIAEYERDDPRKDLSLQLGFTNLQTNAFVDYPYTIKFLDENFLYPGQNVEVIRYADLLLLYAELTGDASYLNQVRARAGLEPYGASGYPSSEYPTLTLAIEHERRIELAFEFHRLFDLVRTGRAVEVLTAKGIPTSSNGLLFPIPQSAIDINPGLTQNP</sequence>
<dbReference type="CDD" id="cd08977">
    <property type="entry name" value="SusD"/>
    <property type="match status" value="1"/>
</dbReference>
<feature type="signal peptide" evidence="6">
    <location>
        <begin position="1"/>
        <end position="21"/>
    </location>
</feature>
<protein>
    <submittedName>
        <fullName evidence="9">RagB/SusD family nutrient uptake outer membrane protein</fullName>
    </submittedName>
</protein>
<dbReference type="Gene3D" id="1.25.40.390">
    <property type="match status" value="1"/>
</dbReference>
<comment type="similarity">
    <text evidence="2">Belongs to the SusD family.</text>
</comment>
<dbReference type="OrthoDB" id="993981at2"/>
<evidence type="ECO:0000256" key="2">
    <source>
        <dbReference type="ARBA" id="ARBA00006275"/>
    </source>
</evidence>
<dbReference type="InterPro" id="IPR033985">
    <property type="entry name" value="SusD-like_N"/>
</dbReference>
<evidence type="ECO:0000259" key="7">
    <source>
        <dbReference type="Pfam" id="PF07980"/>
    </source>
</evidence>
<gene>
    <name evidence="9" type="ORF">EWE74_16930</name>
</gene>